<name>A0A852RRC9_9ACTN</name>
<dbReference type="RefSeq" id="WP_179726741.1">
    <property type="nucleotide sequence ID" value="NZ_BAABEF010000001.1"/>
</dbReference>
<comment type="caution">
    <text evidence="2">The sequence shown here is derived from an EMBL/GenBank/DDBJ whole genome shotgun (WGS) entry which is preliminary data.</text>
</comment>
<sequence>MRVPEFSDEQIAADLAAAAAELGEPLTASAYDGWQRRRVAASPALLIRRFGSWNAACAHAGVATNKTRSTSRRWSDDDVVVIVARYLAQPGSTGSFADYAAWAKAQDGVPSGATLRQRFSWAEVKKRASGGQLVEQREEPQVRRRGRGPS</sequence>
<feature type="region of interest" description="Disordered" evidence="1">
    <location>
        <begin position="127"/>
        <end position="150"/>
    </location>
</feature>
<dbReference type="InterPro" id="IPR041025">
    <property type="entry name" value="HNH_repeat"/>
</dbReference>
<accession>A0A852RRC9</accession>
<dbReference type="Proteomes" id="UP000582231">
    <property type="component" value="Unassembled WGS sequence"/>
</dbReference>
<gene>
    <name evidence="2" type="ORF">BJ958_002050</name>
</gene>
<reference evidence="2 3" key="1">
    <citation type="submission" date="2020-07" db="EMBL/GenBank/DDBJ databases">
        <title>Sequencing the genomes of 1000 actinobacteria strains.</title>
        <authorList>
            <person name="Klenk H.-P."/>
        </authorList>
    </citation>
    <scope>NUCLEOTIDE SEQUENCE [LARGE SCALE GENOMIC DNA]</scope>
    <source>
        <strain evidence="2 3">DSM 19082</strain>
    </source>
</reference>
<evidence type="ECO:0000256" key="1">
    <source>
        <dbReference type="SAM" id="MobiDB-lite"/>
    </source>
</evidence>
<dbReference type="EMBL" id="JACCBF010000001">
    <property type="protein sequence ID" value="NYD30504.1"/>
    <property type="molecule type" value="Genomic_DNA"/>
</dbReference>
<proteinExistence type="predicted"/>
<organism evidence="2 3">
    <name type="scientific">Nocardioides kongjuensis</name>
    <dbReference type="NCBI Taxonomy" id="349522"/>
    <lineage>
        <taxon>Bacteria</taxon>
        <taxon>Bacillati</taxon>
        <taxon>Actinomycetota</taxon>
        <taxon>Actinomycetes</taxon>
        <taxon>Propionibacteriales</taxon>
        <taxon>Nocardioidaceae</taxon>
        <taxon>Nocardioides</taxon>
    </lineage>
</organism>
<evidence type="ECO:0000313" key="2">
    <source>
        <dbReference type="EMBL" id="NYD30504.1"/>
    </source>
</evidence>
<dbReference type="Pfam" id="PF18780">
    <property type="entry name" value="HNH_repeat"/>
    <property type="match status" value="1"/>
</dbReference>
<dbReference type="AlphaFoldDB" id="A0A852RRC9"/>
<evidence type="ECO:0000313" key="3">
    <source>
        <dbReference type="Proteomes" id="UP000582231"/>
    </source>
</evidence>
<protein>
    <submittedName>
        <fullName evidence="2">Uncharacterized protein</fullName>
    </submittedName>
</protein>
<keyword evidence="3" id="KW-1185">Reference proteome</keyword>